<dbReference type="STRING" id="1077348.A0A2G8RR58"/>
<accession>A0A2G8RR58</accession>
<dbReference type="EMBL" id="AYKW01000067">
    <property type="protein sequence ID" value="PIL23994.1"/>
    <property type="molecule type" value="Genomic_DNA"/>
</dbReference>
<evidence type="ECO:0000313" key="3">
    <source>
        <dbReference type="Proteomes" id="UP000230002"/>
    </source>
</evidence>
<organism evidence="2 3">
    <name type="scientific">Ganoderma sinense ZZ0214-1</name>
    <dbReference type="NCBI Taxonomy" id="1077348"/>
    <lineage>
        <taxon>Eukaryota</taxon>
        <taxon>Fungi</taxon>
        <taxon>Dikarya</taxon>
        <taxon>Basidiomycota</taxon>
        <taxon>Agaricomycotina</taxon>
        <taxon>Agaricomycetes</taxon>
        <taxon>Polyporales</taxon>
        <taxon>Polyporaceae</taxon>
        <taxon>Ganoderma</taxon>
    </lineage>
</organism>
<protein>
    <submittedName>
        <fullName evidence="2">Uncharacterized protein</fullName>
    </submittedName>
</protein>
<feature type="compositionally biased region" description="Low complexity" evidence="1">
    <location>
        <begin position="205"/>
        <end position="215"/>
    </location>
</feature>
<proteinExistence type="predicted"/>
<dbReference type="OrthoDB" id="3264185at2759"/>
<name>A0A2G8RR58_9APHY</name>
<feature type="compositionally biased region" description="Polar residues" evidence="1">
    <location>
        <begin position="194"/>
        <end position="204"/>
    </location>
</feature>
<gene>
    <name evidence="2" type="ORF">GSI_13745</name>
</gene>
<keyword evidence="3" id="KW-1185">Reference proteome</keyword>
<evidence type="ECO:0000313" key="2">
    <source>
        <dbReference type="EMBL" id="PIL23994.1"/>
    </source>
</evidence>
<dbReference type="Proteomes" id="UP000230002">
    <property type="component" value="Unassembled WGS sequence"/>
</dbReference>
<reference evidence="2 3" key="1">
    <citation type="journal article" date="2015" name="Sci. Rep.">
        <title>Chromosome-level genome map provides insights into diverse defense mechanisms in the medicinal fungus Ganoderma sinense.</title>
        <authorList>
            <person name="Zhu Y."/>
            <person name="Xu J."/>
            <person name="Sun C."/>
            <person name="Zhou S."/>
            <person name="Xu H."/>
            <person name="Nelson D.R."/>
            <person name="Qian J."/>
            <person name="Song J."/>
            <person name="Luo H."/>
            <person name="Xiang L."/>
            <person name="Li Y."/>
            <person name="Xu Z."/>
            <person name="Ji A."/>
            <person name="Wang L."/>
            <person name="Lu S."/>
            <person name="Hayward A."/>
            <person name="Sun W."/>
            <person name="Li X."/>
            <person name="Schwartz D.C."/>
            <person name="Wang Y."/>
            <person name="Chen S."/>
        </authorList>
    </citation>
    <scope>NUCLEOTIDE SEQUENCE [LARGE SCALE GENOMIC DNA]</scope>
    <source>
        <strain evidence="2 3">ZZ0214-1</strain>
    </source>
</reference>
<evidence type="ECO:0000256" key="1">
    <source>
        <dbReference type="SAM" id="MobiDB-lite"/>
    </source>
</evidence>
<dbReference type="AlphaFoldDB" id="A0A2G8RR58"/>
<comment type="caution">
    <text evidence="2">The sequence shown here is derived from an EMBL/GenBank/DDBJ whole genome shotgun (WGS) entry which is preliminary data.</text>
</comment>
<feature type="region of interest" description="Disordered" evidence="1">
    <location>
        <begin position="194"/>
        <end position="218"/>
    </location>
</feature>
<sequence length="297" mass="33196">MLHRRFLRGDLPLDEWEHRRRQPMHFGGPVNLRPYMDPEWQRKGGATEVALAIDYYECTLPFMPTPFGSRKDDGVPRDHLGAPPFAVLMSPERFFYRGQLCRQQLKKIMANPLAMDIAAARQPTYVRRKRVMATHWFAEKKGEPLPDLPIPAQARDSVPADCVFANGLSSVGQMSLILPPNYPLPQGHPLSVRTPRTANPQFSNLSEAPASEAPSLLPPPATSDADALLRITDETTFLHSRPTEFFLGNGTERGQLGFGVTFDRNTYTTADVKEFVEECRLATLHYLGAAAVSKGKL</sequence>